<protein>
    <recommendedName>
        <fullName evidence="1">HNH nuclease domain-containing protein</fullName>
    </recommendedName>
</protein>
<organism evidence="2">
    <name type="scientific">marine sediment metagenome</name>
    <dbReference type="NCBI Taxonomy" id="412755"/>
    <lineage>
        <taxon>unclassified sequences</taxon>
        <taxon>metagenomes</taxon>
        <taxon>ecological metagenomes</taxon>
    </lineage>
</organism>
<dbReference type="InterPro" id="IPR044925">
    <property type="entry name" value="His-Me_finger_sf"/>
</dbReference>
<dbReference type="Gene3D" id="3.90.75.10">
    <property type="entry name" value="Homing Intron 3 (I-ppo) Encoded Endonuclease, Chain A"/>
    <property type="match status" value="1"/>
</dbReference>
<comment type="caution">
    <text evidence="2">The sequence shown here is derived from an EMBL/GenBank/DDBJ whole genome shotgun (WGS) entry which is preliminary data.</text>
</comment>
<dbReference type="SUPFAM" id="SSF54060">
    <property type="entry name" value="His-Me finger endonucleases"/>
    <property type="match status" value="1"/>
</dbReference>
<accession>A0A0F9TXD0</accession>
<evidence type="ECO:0000259" key="1">
    <source>
        <dbReference type="Pfam" id="PF13392"/>
    </source>
</evidence>
<dbReference type="GO" id="GO:0004519">
    <property type="term" value="F:endonuclease activity"/>
    <property type="evidence" value="ECO:0007669"/>
    <property type="project" value="InterPro"/>
</dbReference>
<feature type="domain" description="HNH nuclease" evidence="1">
    <location>
        <begin position="51"/>
        <end position="96"/>
    </location>
</feature>
<dbReference type="AlphaFoldDB" id="A0A0F9TXD0"/>
<evidence type="ECO:0000313" key="2">
    <source>
        <dbReference type="EMBL" id="KKN46068.1"/>
    </source>
</evidence>
<dbReference type="EMBL" id="LAZR01001352">
    <property type="protein sequence ID" value="KKN46068.1"/>
    <property type="molecule type" value="Genomic_DNA"/>
</dbReference>
<sequence>MATTTLVKFGDTRLPPRFWEKVAIHPNGCWMWQGAKHGKGYGHFQTRYGVRKAHKWAYEHLVGAFPVGLQSDHLCRNRACVNPEHIEPVTPEENSRRGLGGLNSLVKTHCPQGHSYSGVNLYRRPDRKARECRVCRADGFRRWRAKNPRVA</sequence>
<dbReference type="Pfam" id="PF13392">
    <property type="entry name" value="HNH_3"/>
    <property type="match status" value="1"/>
</dbReference>
<reference evidence="2" key="1">
    <citation type="journal article" date="2015" name="Nature">
        <title>Complex archaea that bridge the gap between prokaryotes and eukaryotes.</title>
        <authorList>
            <person name="Spang A."/>
            <person name="Saw J.H."/>
            <person name="Jorgensen S.L."/>
            <person name="Zaremba-Niedzwiedzka K."/>
            <person name="Martijn J."/>
            <person name="Lind A.E."/>
            <person name="van Eijk R."/>
            <person name="Schleper C."/>
            <person name="Guy L."/>
            <person name="Ettema T.J."/>
        </authorList>
    </citation>
    <scope>NUCLEOTIDE SEQUENCE</scope>
</reference>
<gene>
    <name evidence="2" type="ORF">LCGC14_0676890</name>
</gene>
<dbReference type="InterPro" id="IPR044930">
    <property type="entry name" value="Homing_endonuclease_His-Me"/>
</dbReference>
<name>A0A0F9TXD0_9ZZZZ</name>
<dbReference type="InterPro" id="IPR003615">
    <property type="entry name" value="HNH_nuc"/>
</dbReference>
<proteinExistence type="predicted"/>